<evidence type="ECO:0000256" key="5">
    <source>
        <dbReference type="ARBA" id="ARBA00023172"/>
    </source>
</evidence>
<dbReference type="GO" id="GO:0004803">
    <property type="term" value="F:transposase activity"/>
    <property type="evidence" value="ECO:0007669"/>
    <property type="project" value="InterPro"/>
</dbReference>
<organism evidence="9 10">
    <name type="scientific">Alloacidobacterium dinghuense</name>
    <dbReference type="NCBI Taxonomy" id="2763107"/>
    <lineage>
        <taxon>Bacteria</taxon>
        <taxon>Pseudomonadati</taxon>
        <taxon>Acidobacteriota</taxon>
        <taxon>Terriglobia</taxon>
        <taxon>Terriglobales</taxon>
        <taxon>Acidobacteriaceae</taxon>
        <taxon>Alloacidobacterium</taxon>
    </lineage>
</organism>
<dbReference type="InterPro" id="IPR002559">
    <property type="entry name" value="Transposase_11"/>
</dbReference>
<keyword evidence="3" id="KW-0815">Transposition</keyword>
<evidence type="ECO:0000256" key="1">
    <source>
        <dbReference type="ARBA" id="ARBA00003544"/>
    </source>
</evidence>
<keyword evidence="4" id="KW-0238">DNA-binding</keyword>
<reference evidence="9 10" key="1">
    <citation type="submission" date="2020-08" db="EMBL/GenBank/DDBJ databases">
        <title>Edaphobacter telluris sp. nov. and Acidobacterium dinghuensis sp. nov., two acidobacteria isolated from forest soil.</title>
        <authorList>
            <person name="Fu J."/>
            <person name="Qiu L."/>
        </authorList>
    </citation>
    <scope>NUCLEOTIDE SEQUENCE [LARGE SCALE GENOMIC DNA]</scope>
    <source>
        <strain evidence="9">4Y35</strain>
    </source>
</reference>
<comment type="similarity">
    <text evidence="2">Belongs to the transposase 11 family.</text>
</comment>
<sequence length="363" mass="41181">MRGDEEQQSGMFSYVTMEARIASDHPARQIRSLVDRALQRMDGELGKLYASTGRPSIAPERLLRAQLLMVLYSIRSERQLMEQLNYNLLFRWFVGLEMDDPVWDVTVFTKNRERLISGGVSQQLLLAVVEEARAHQWLSEAHFTVDGTLIQAWASTRSFQPKKEPPQAGSGTGDGGRIRLRDKVESRTDPDARLYRKAAADRSVPSYLGHALMENRSGLVIAAEASLAATDAERRAAIRLLDRGVARPAGGRFTLGADTQYQAAEFIQALRERSVAPHVSEYVHGNLGKNHLTAAERSDPWRSVSQRKRKLIERVFAWSKLHRGLRQVKLRGLERVDWFYRLTIAAYNLVRMRRLIPMQSMAA</sequence>
<evidence type="ECO:0000256" key="2">
    <source>
        <dbReference type="ARBA" id="ARBA00010075"/>
    </source>
</evidence>
<keyword evidence="5" id="KW-0233">DNA recombination</keyword>
<dbReference type="NCBIfam" id="NF033581">
    <property type="entry name" value="transpos_IS5_4"/>
    <property type="match status" value="1"/>
</dbReference>
<feature type="domain" description="Transposase InsH N-terminal" evidence="8">
    <location>
        <begin position="17"/>
        <end position="114"/>
    </location>
</feature>
<dbReference type="KEGG" id="adin:H7849_19365"/>
<feature type="domain" description="Transposase IS4-like" evidence="7">
    <location>
        <begin position="194"/>
        <end position="349"/>
    </location>
</feature>
<dbReference type="InterPro" id="IPR008490">
    <property type="entry name" value="Transposase_InsH_N"/>
</dbReference>
<gene>
    <name evidence="9" type="ORF">H7849_19365</name>
</gene>
<feature type="region of interest" description="Disordered" evidence="6">
    <location>
        <begin position="159"/>
        <end position="188"/>
    </location>
</feature>
<protein>
    <submittedName>
        <fullName evidence="9">IS5 family transposase</fullName>
    </submittedName>
</protein>
<evidence type="ECO:0000256" key="4">
    <source>
        <dbReference type="ARBA" id="ARBA00023125"/>
    </source>
</evidence>
<evidence type="ECO:0000259" key="7">
    <source>
        <dbReference type="Pfam" id="PF01609"/>
    </source>
</evidence>
<evidence type="ECO:0000256" key="6">
    <source>
        <dbReference type="SAM" id="MobiDB-lite"/>
    </source>
</evidence>
<evidence type="ECO:0000256" key="3">
    <source>
        <dbReference type="ARBA" id="ARBA00022578"/>
    </source>
</evidence>
<name>A0A7G8BFB2_9BACT</name>
<feature type="compositionally biased region" description="Basic and acidic residues" evidence="6">
    <location>
        <begin position="176"/>
        <end position="188"/>
    </location>
</feature>
<dbReference type="EMBL" id="CP060394">
    <property type="protein sequence ID" value="QNI31232.1"/>
    <property type="molecule type" value="Genomic_DNA"/>
</dbReference>
<dbReference type="GO" id="GO:0003677">
    <property type="term" value="F:DNA binding"/>
    <property type="evidence" value="ECO:0007669"/>
    <property type="project" value="UniProtKB-KW"/>
</dbReference>
<dbReference type="PANTHER" id="PTHR35604">
    <property type="entry name" value="TRANSPOSASE INSH FOR INSERTION SEQUENCE ELEMENT IS5A-RELATED"/>
    <property type="match status" value="1"/>
</dbReference>
<dbReference type="GO" id="GO:0006313">
    <property type="term" value="P:DNA transposition"/>
    <property type="evidence" value="ECO:0007669"/>
    <property type="project" value="InterPro"/>
</dbReference>
<comment type="function">
    <text evidence="1">Involved in the transposition of the insertion sequence IS5.</text>
</comment>
<dbReference type="PANTHER" id="PTHR35604:SF2">
    <property type="entry name" value="TRANSPOSASE INSH FOR INSERTION SEQUENCE ELEMENT IS5A-RELATED"/>
    <property type="match status" value="1"/>
</dbReference>
<dbReference type="Proteomes" id="UP000515312">
    <property type="component" value="Chromosome"/>
</dbReference>
<proteinExistence type="inferred from homology"/>
<dbReference type="AlphaFoldDB" id="A0A7G8BFB2"/>
<evidence type="ECO:0000313" key="9">
    <source>
        <dbReference type="EMBL" id="QNI31232.1"/>
    </source>
</evidence>
<evidence type="ECO:0000259" key="8">
    <source>
        <dbReference type="Pfam" id="PF05598"/>
    </source>
</evidence>
<dbReference type="Pfam" id="PF05598">
    <property type="entry name" value="DUF772"/>
    <property type="match status" value="1"/>
</dbReference>
<dbReference type="RefSeq" id="WP_186741706.1">
    <property type="nucleotide sequence ID" value="NZ_CP060394.1"/>
</dbReference>
<accession>A0A7G8BFB2</accession>
<dbReference type="Pfam" id="PF01609">
    <property type="entry name" value="DDE_Tnp_1"/>
    <property type="match status" value="1"/>
</dbReference>
<dbReference type="InterPro" id="IPR047959">
    <property type="entry name" value="Transpos_IS5"/>
</dbReference>
<evidence type="ECO:0000313" key="10">
    <source>
        <dbReference type="Proteomes" id="UP000515312"/>
    </source>
</evidence>
<keyword evidence="10" id="KW-1185">Reference proteome</keyword>